<dbReference type="GeneID" id="36561154"/>
<gene>
    <name evidence="2" type="ORF">P170DRAFT_477396</name>
</gene>
<keyword evidence="3" id="KW-1185">Reference proteome</keyword>
<dbReference type="AlphaFoldDB" id="A0A2I2G0Z9"/>
<accession>A0A2I2G0Z9</accession>
<organism evidence="2 3">
    <name type="scientific">Aspergillus steynii IBT 23096</name>
    <dbReference type="NCBI Taxonomy" id="1392250"/>
    <lineage>
        <taxon>Eukaryota</taxon>
        <taxon>Fungi</taxon>
        <taxon>Dikarya</taxon>
        <taxon>Ascomycota</taxon>
        <taxon>Pezizomycotina</taxon>
        <taxon>Eurotiomycetes</taxon>
        <taxon>Eurotiomycetidae</taxon>
        <taxon>Eurotiales</taxon>
        <taxon>Aspergillaceae</taxon>
        <taxon>Aspergillus</taxon>
        <taxon>Aspergillus subgen. Circumdati</taxon>
    </lineage>
</organism>
<evidence type="ECO:0000313" key="2">
    <source>
        <dbReference type="EMBL" id="PLB46516.1"/>
    </source>
</evidence>
<evidence type="ECO:0000313" key="3">
    <source>
        <dbReference type="Proteomes" id="UP000234275"/>
    </source>
</evidence>
<protein>
    <submittedName>
        <fullName evidence="2">Uncharacterized protein</fullName>
    </submittedName>
</protein>
<feature type="signal peptide" evidence="1">
    <location>
        <begin position="1"/>
        <end position="21"/>
    </location>
</feature>
<name>A0A2I2G0Z9_9EURO</name>
<comment type="caution">
    <text evidence="2">The sequence shown here is derived from an EMBL/GenBank/DDBJ whole genome shotgun (WGS) entry which is preliminary data.</text>
</comment>
<keyword evidence="1" id="KW-0732">Signal</keyword>
<dbReference type="EMBL" id="MSFO01000006">
    <property type="protein sequence ID" value="PLB46516.1"/>
    <property type="molecule type" value="Genomic_DNA"/>
</dbReference>
<dbReference type="VEuPathDB" id="FungiDB:P170DRAFT_477396"/>
<feature type="chain" id="PRO_5014157402" evidence="1">
    <location>
        <begin position="22"/>
        <end position="70"/>
    </location>
</feature>
<sequence length="70" mass="7759">MRFFNGSILALLAMYVGATQANDVTSTVTGITAQTLDDLVLKSKHGAQTLKALCRLITNWDPYTRNMLRK</sequence>
<evidence type="ECO:0000256" key="1">
    <source>
        <dbReference type="SAM" id="SignalP"/>
    </source>
</evidence>
<dbReference type="RefSeq" id="XP_024701818.1">
    <property type="nucleotide sequence ID" value="XM_024853456.1"/>
</dbReference>
<reference evidence="2 3" key="1">
    <citation type="submission" date="2016-12" db="EMBL/GenBank/DDBJ databases">
        <title>The genomes of Aspergillus section Nigri reveals drivers in fungal speciation.</title>
        <authorList>
            <consortium name="DOE Joint Genome Institute"/>
            <person name="Vesth T.C."/>
            <person name="Nybo J."/>
            <person name="Theobald S."/>
            <person name="Brandl J."/>
            <person name="Frisvad J.C."/>
            <person name="Nielsen K.F."/>
            <person name="Lyhne E.K."/>
            <person name="Kogle M.E."/>
            <person name="Kuo A."/>
            <person name="Riley R."/>
            <person name="Clum A."/>
            <person name="Nolan M."/>
            <person name="Lipzen A."/>
            <person name="Salamov A."/>
            <person name="Henrissat B."/>
            <person name="Wiebenga A."/>
            <person name="De Vries R.P."/>
            <person name="Grigoriev I.V."/>
            <person name="Mortensen U.H."/>
            <person name="Andersen M.R."/>
            <person name="Baker S.E."/>
        </authorList>
    </citation>
    <scope>NUCLEOTIDE SEQUENCE [LARGE SCALE GENOMIC DNA]</scope>
    <source>
        <strain evidence="2 3">IBT 23096</strain>
    </source>
</reference>
<dbReference type="Proteomes" id="UP000234275">
    <property type="component" value="Unassembled WGS sequence"/>
</dbReference>
<proteinExistence type="predicted"/>